<dbReference type="Gene3D" id="3.40.50.10140">
    <property type="entry name" value="Toll/interleukin-1 receptor homology (TIR) domain"/>
    <property type="match status" value="1"/>
</dbReference>
<evidence type="ECO:0000256" key="1">
    <source>
        <dbReference type="ARBA" id="ARBA00004370"/>
    </source>
</evidence>
<name>A0A9W9Z883_9CNID</name>
<accession>A0A9W9Z883</accession>
<dbReference type="Pfam" id="PF13676">
    <property type="entry name" value="TIR_2"/>
    <property type="match status" value="1"/>
</dbReference>
<reference evidence="7" key="1">
    <citation type="submission" date="2023-01" db="EMBL/GenBank/DDBJ databases">
        <title>Genome assembly of the deep-sea coral Lophelia pertusa.</title>
        <authorList>
            <person name="Herrera S."/>
            <person name="Cordes E."/>
        </authorList>
    </citation>
    <scope>NUCLEOTIDE SEQUENCE</scope>
    <source>
        <strain evidence="7">USNM1676648</strain>
        <tissue evidence="7">Polyp</tissue>
    </source>
</reference>
<organism evidence="7 8">
    <name type="scientific">Desmophyllum pertusum</name>
    <dbReference type="NCBI Taxonomy" id="174260"/>
    <lineage>
        <taxon>Eukaryota</taxon>
        <taxon>Metazoa</taxon>
        <taxon>Cnidaria</taxon>
        <taxon>Anthozoa</taxon>
        <taxon>Hexacorallia</taxon>
        <taxon>Scleractinia</taxon>
        <taxon>Caryophylliina</taxon>
        <taxon>Caryophylliidae</taxon>
        <taxon>Desmophyllum</taxon>
    </lineage>
</organism>
<evidence type="ECO:0000259" key="6">
    <source>
        <dbReference type="PROSITE" id="PS50104"/>
    </source>
</evidence>
<feature type="domain" description="TIR" evidence="6">
    <location>
        <begin position="4"/>
        <end position="113"/>
    </location>
</feature>
<evidence type="ECO:0000256" key="2">
    <source>
        <dbReference type="ARBA" id="ARBA00022692"/>
    </source>
</evidence>
<evidence type="ECO:0000313" key="7">
    <source>
        <dbReference type="EMBL" id="KAJ7375788.1"/>
    </source>
</evidence>
<dbReference type="InterPro" id="IPR000157">
    <property type="entry name" value="TIR_dom"/>
</dbReference>
<gene>
    <name evidence="7" type="primary">tlr22_2</name>
    <name evidence="7" type="ORF">OS493_038878</name>
</gene>
<dbReference type="AlphaFoldDB" id="A0A9W9Z883"/>
<sequence>KWNLTYDAFIIYSTLDADWVLKNPSPALEEKHGLKCCVHYRDFTLGIPFRDNMVESVYKSRKTVAVVSNNFFNSNYCGSELDLALHRPYGKKRIIVCWSSNSMMSIEPNFPSS</sequence>
<keyword evidence="4" id="KW-1133">Transmembrane helix</keyword>
<keyword evidence="7" id="KW-0675">Receptor</keyword>
<dbReference type="GO" id="GO:0005886">
    <property type="term" value="C:plasma membrane"/>
    <property type="evidence" value="ECO:0007669"/>
    <property type="project" value="TreeGrafter"/>
</dbReference>
<keyword evidence="5" id="KW-0472">Membrane</keyword>
<dbReference type="PROSITE" id="PS50104">
    <property type="entry name" value="TIR"/>
    <property type="match status" value="1"/>
</dbReference>
<dbReference type="GO" id="GO:0007165">
    <property type="term" value="P:signal transduction"/>
    <property type="evidence" value="ECO:0007669"/>
    <property type="project" value="InterPro"/>
</dbReference>
<proteinExistence type="predicted"/>
<dbReference type="PRINTS" id="PR01537">
    <property type="entry name" value="INTRLKN1R1F"/>
</dbReference>
<keyword evidence="8" id="KW-1185">Reference proteome</keyword>
<comment type="subcellular location">
    <subcellularLocation>
        <location evidence="1">Membrane</location>
    </subcellularLocation>
</comment>
<evidence type="ECO:0000256" key="3">
    <source>
        <dbReference type="ARBA" id="ARBA00022729"/>
    </source>
</evidence>
<keyword evidence="2" id="KW-0812">Transmembrane</keyword>
<comment type="caution">
    <text evidence="7">The sequence shown here is derived from an EMBL/GenBank/DDBJ whole genome shotgun (WGS) entry which is preliminary data.</text>
</comment>
<protein>
    <submittedName>
        <fullName evidence="7">Toll-like receptor</fullName>
    </submittedName>
</protein>
<dbReference type="Proteomes" id="UP001163046">
    <property type="component" value="Unassembled WGS sequence"/>
</dbReference>
<keyword evidence="3" id="KW-0732">Signal</keyword>
<dbReference type="PANTHER" id="PTHR24365">
    <property type="entry name" value="TOLL-LIKE RECEPTOR"/>
    <property type="match status" value="1"/>
</dbReference>
<dbReference type="InterPro" id="IPR035897">
    <property type="entry name" value="Toll_tir_struct_dom_sf"/>
</dbReference>
<dbReference type="EMBL" id="MU826479">
    <property type="protein sequence ID" value="KAJ7375788.1"/>
    <property type="molecule type" value="Genomic_DNA"/>
</dbReference>
<dbReference type="OrthoDB" id="5989671at2759"/>
<feature type="non-terminal residue" evidence="7">
    <location>
        <position position="1"/>
    </location>
</feature>
<evidence type="ECO:0000313" key="8">
    <source>
        <dbReference type="Proteomes" id="UP001163046"/>
    </source>
</evidence>
<dbReference type="SMART" id="SM00255">
    <property type="entry name" value="TIR"/>
    <property type="match status" value="1"/>
</dbReference>
<evidence type="ECO:0000256" key="4">
    <source>
        <dbReference type="ARBA" id="ARBA00022989"/>
    </source>
</evidence>
<dbReference type="GO" id="GO:0038023">
    <property type="term" value="F:signaling receptor activity"/>
    <property type="evidence" value="ECO:0007669"/>
    <property type="project" value="TreeGrafter"/>
</dbReference>
<evidence type="ECO:0000256" key="5">
    <source>
        <dbReference type="ARBA" id="ARBA00023136"/>
    </source>
</evidence>
<dbReference type="PANTHER" id="PTHR24365:SF530">
    <property type="entry name" value="MSTPROX-RELATED"/>
    <property type="match status" value="1"/>
</dbReference>
<dbReference type="SUPFAM" id="SSF52200">
    <property type="entry name" value="Toll/Interleukin receptor TIR domain"/>
    <property type="match status" value="1"/>
</dbReference>